<dbReference type="InterPro" id="IPR036465">
    <property type="entry name" value="vWFA_dom_sf"/>
</dbReference>
<dbReference type="AlphaFoldDB" id="A0A9P4NVP8"/>
<dbReference type="OrthoDB" id="301415at2759"/>
<evidence type="ECO:0000256" key="2">
    <source>
        <dbReference type="ARBA" id="ARBA00022525"/>
    </source>
</evidence>
<evidence type="ECO:0000313" key="10">
    <source>
        <dbReference type="Proteomes" id="UP000800235"/>
    </source>
</evidence>
<dbReference type="InterPro" id="IPR052577">
    <property type="entry name" value="VWA7"/>
</dbReference>
<evidence type="ECO:0000259" key="8">
    <source>
        <dbReference type="Pfam" id="PF25107"/>
    </source>
</evidence>
<comment type="caution">
    <text evidence="9">The sequence shown here is derived from an EMBL/GenBank/DDBJ whole genome shotgun (WGS) entry which is preliminary data.</text>
</comment>
<feature type="domain" description="VWA7 N-terminal" evidence="8">
    <location>
        <begin position="61"/>
        <end position="148"/>
    </location>
</feature>
<name>A0A9P4NVP8_9PEZI</name>
<evidence type="ECO:0000259" key="7">
    <source>
        <dbReference type="Pfam" id="PF25106"/>
    </source>
</evidence>
<dbReference type="Proteomes" id="UP000800235">
    <property type="component" value="Unassembled WGS sequence"/>
</dbReference>
<proteinExistence type="predicted"/>
<keyword evidence="2" id="KW-0964">Secreted</keyword>
<dbReference type="EMBL" id="MU007025">
    <property type="protein sequence ID" value="KAF2432601.1"/>
    <property type="molecule type" value="Genomic_DNA"/>
</dbReference>
<evidence type="ECO:0000313" key="9">
    <source>
        <dbReference type="EMBL" id="KAF2432601.1"/>
    </source>
</evidence>
<feature type="domain" description="Hemicentin-1-like von Willebrand factor A" evidence="7">
    <location>
        <begin position="264"/>
        <end position="427"/>
    </location>
</feature>
<dbReference type="Pfam" id="PF25107">
    <property type="entry name" value="VWA7_N"/>
    <property type="match status" value="1"/>
</dbReference>
<dbReference type="PANTHER" id="PTHR14905:SF7">
    <property type="entry name" value="VON WILLEBRAND FACTOR A DOMAIN-CONTAINING PROTEIN 7"/>
    <property type="match status" value="1"/>
</dbReference>
<evidence type="ECO:0000256" key="5">
    <source>
        <dbReference type="SAM" id="SignalP"/>
    </source>
</evidence>
<keyword evidence="10" id="KW-1185">Reference proteome</keyword>
<feature type="domain" description="Hemicentin/VWA7 galactose-binding" evidence="6">
    <location>
        <begin position="457"/>
        <end position="536"/>
    </location>
</feature>
<protein>
    <recommendedName>
        <fullName evidence="11">VWFA domain-containing protein</fullName>
    </recommendedName>
</protein>
<keyword evidence="4" id="KW-0325">Glycoprotein</keyword>
<evidence type="ECO:0008006" key="11">
    <source>
        <dbReference type="Google" id="ProtNLM"/>
    </source>
</evidence>
<organism evidence="9 10">
    <name type="scientific">Tothia fuscella</name>
    <dbReference type="NCBI Taxonomy" id="1048955"/>
    <lineage>
        <taxon>Eukaryota</taxon>
        <taxon>Fungi</taxon>
        <taxon>Dikarya</taxon>
        <taxon>Ascomycota</taxon>
        <taxon>Pezizomycotina</taxon>
        <taxon>Dothideomycetes</taxon>
        <taxon>Pleosporomycetidae</taxon>
        <taxon>Venturiales</taxon>
        <taxon>Cylindrosympodiaceae</taxon>
        <taxon>Tothia</taxon>
    </lineage>
</organism>
<feature type="signal peptide" evidence="5">
    <location>
        <begin position="1"/>
        <end position="20"/>
    </location>
</feature>
<evidence type="ECO:0000256" key="3">
    <source>
        <dbReference type="ARBA" id="ARBA00022729"/>
    </source>
</evidence>
<accession>A0A9P4NVP8</accession>
<dbReference type="InterPro" id="IPR056862">
    <property type="entry name" value="VWA7_N"/>
</dbReference>
<evidence type="ECO:0000256" key="4">
    <source>
        <dbReference type="ARBA" id="ARBA00023180"/>
    </source>
</evidence>
<feature type="chain" id="PRO_5040297442" description="VWFA domain-containing protein" evidence="5">
    <location>
        <begin position="21"/>
        <end position="650"/>
    </location>
</feature>
<dbReference type="InterPro" id="IPR056861">
    <property type="entry name" value="HMCN1-like_VWA"/>
</dbReference>
<reference evidence="9" key="1">
    <citation type="journal article" date="2020" name="Stud. Mycol.">
        <title>101 Dothideomycetes genomes: a test case for predicting lifestyles and emergence of pathogens.</title>
        <authorList>
            <person name="Haridas S."/>
            <person name="Albert R."/>
            <person name="Binder M."/>
            <person name="Bloem J."/>
            <person name="Labutti K."/>
            <person name="Salamov A."/>
            <person name="Andreopoulos B."/>
            <person name="Baker S."/>
            <person name="Barry K."/>
            <person name="Bills G."/>
            <person name="Bluhm B."/>
            <person name="Cannon C."/>
            <person name="Castanera R."/>
            <person name="Culley D."/>
            <person name="Daum C."/>
            <person name="Ezra D."/>
            <person name="Gonzalez J."/>
            <person name="Henrissat B."/>
            <person name="Kuo A."/>
            <person name="Liang C."/>
            <person name="Lipzen A."/>
            <person name="Lutzoni F."/>
            <person name="Magnuson J."/>
            <person name="Mondo S."/>
            <person name="Nolan M."/>
            <person name="Ohm R."/>
            <person name="Pangilinan J."/>
            <person name="Park H.-J."/>
            <person name="Ramirez L."/>
            <person name="Alfaro M."/>
            <person name="Sun H."/>
            <person name="Tritt A."/>
            <person name="Yoshinaga Y."/>
            <person name="Zwiers L.-H."/>
            <person name="Turgeon B."/>
            <person name="Goodwin S."/>
            <person name="Spatafora J."/>
            <person name="Crous P."/>
            <person name="Grigoriev I."/>
        </authorList>
    </citation>
    <scope>NUCLEOTIDE SEQUENCE</scope>
    <source>
        <strain evidence="9">CBS 130266</strain>
    </source>
</reference>
<dbReference type="Pfam" id="PF25106">
    <property type="entry name" value="VWA_4"/>
    <property type="match status" value="1"/>
</dbReference>
<evidence type="ECO:0000259" key="6">
    <source>
        <dbReference type="Pfam" id="PF23560"/>
    </source>
</evidence>
<dbReference type="InterPro" id="IPR056475">
    <property type="entry name" value="GBD_Hemicentin/VWA7"/>
</dbReference>
<gene>
    <name evidence="9" type="ORF">EJ08DRAFT_585330</name>
</gene>
<sequence length="650" mass="71753">MLFSRSFIINFLHLASQTEAFMPFDWREAHLGASGVSHKAMTRNAYERLAAEFWPDIKKLTGTMVRARNTWALANGRVDEEVTHTNAHCDAEDFVGCNSFILDRRQDTINALQANQKKVVAAQESLGRALHPLQDFYAHSNWIEMNNAGFTNVLTSGYSSEEFKTHPIPQKDGVFKCVHGGHSDGLGRTLEGKHGGNAYIDPFFQEAYDGINKDSMDCSWSPHGPKWHKSAVDAATNHTVKFLREIAQELDPLELKLLFGVGPSLAFAIDTTSSMRSVIRDVSTEVMKIVDHRRGQLDEPSLYILSEINESAKSPGTVKSETDPWKFKADILALNASGGEDCGAFSMAGTMNALNQLSPGADLFIITDSSVKDPESEFDVVKLATRKGIRLWPFVFAGCGESTHIFERIAKVTHGQAFHNLTRTDATLITKIADTIVRSNAVSILSSDINFFNDTWSYFIPIDTAMSQFSVQIVGTVDITAIHRPDGTTVQRDHPFVSHVPFSSGQIITIQAPKPGFWALSLKVRGDYNLKVMGISDLQYAQFSFVKVKGRPGHEGFDTIDEAPTPGVEHPIITTMEGNFKDCMFACCSTNGTNNHNNITLLPGSGEYGQPGKNSHFGIMRVPVERVHNYAYGFDLNGAPYQRVFNGASV</sequence>
<dbReference type="PANTHER" id="PTHR14905">
    <property type="entry name" value="NG37"/>
    <property type="match status" value="1"/>
</dbReference>
<evidence type="ECO:0000256" key="1">
    <source>
        <dbReference type="ARBA" id="ARBA00004613"/>
    </source>
</evidence>
<comment type="subcellular location">
    <subcellularLocation>
        <location evidence="1">Secreted</location>
    </subcellularLocation>
</comment>
<dbReference type="SUPFAM" id="SSF53300">
    <property type="entry name" value="vWA-like"/>
    <property type="match status" value="1"/>
</dbReference>
<dbReference type="Pfam" id="PF23560">
    <property type="entry name" value="GBD_Hemicentin"/>
    <property type="match status" value="1"/>
</dbReference>
<keyword evidence="3 5" id="KW-0732">Signal</keyword>
<dbReference type="GO" id="GO:0005576">
    <property type="term" value="C:extracellular region"/>
    <property type="evidence" value="ECO:0007669"/>
    <property type="project" value="UniProtKB-SubCell"/>
</dbReference>